<evidence type="ECO:0000256" key="10">
    <source>
        <dbReference type="ARBA" id="ARBA00023136"/>
    </source>
</evidence>
<dbReference type="Pfam" id="PF02518">
    <property type="entry name" value="HATPase_c"/>
    <property type="match status" value="1"/>
</dbReference>
<dbReference type="PRINTS" id="PR00344">
    <property type="entry name" value="BCTRLSENSOR"/>
</dbReference>
<dbReference type="PROSITE" id="PS50885">
    <property type="entry name" value="HAMP"/>
    <property type="match status" value="1"/>
</dbReference>
<dbReference type="InterPro" id="IPR004358">
    <property type="entry name" value="Sig_transdc_His_kin-like_C"/>
</dbReference>
<evidence type="ECO:0000256" key="6">
    <source>
        <dbReference type="ARBA" id="ARBA00022692"/>
    </source>
</evidence>
<dbReference type="InterPro" id="IPR036890">
    <property type="entry name" value="HATPase_C_sf"/>
</dbReference>
<feature type="transmembrane region" description="Helical" evidence="11">
    <location>
        <begin position="159"/>
        <end position="178"/>
    </location>
</feature>
<dbReference type="PROSITE" id="PS50109">
    <property type="entry name" value="HIS_KIN"/>
    <property type="match status" value="1"/>
</dbReference>
<feature type="transmembrane region" description="Helical" evidence="11">
    <location>
        <begin position="16"/>
        <end position="36"/>
    </location>
</feature>
<organism evidence="14 15">
    <name type="scientific">Herbaspirillum lusitanum</name>
    <dbReference type="NCBI Taxonomy" id="213312"/>
    <lineage>
        <taxon>Bacteria</taxon>
        <taxon>Pseudomonadati</taxon>
        <taxon>Pseudomonadota</taxon>
        <taxon>Betaproteobacteria</taxon>
        <taxon>Burkholderiales</taxon>
        <taxon>Oxalobacteraceae</taxon>
        <taxon>Herbaspirillum</taxon>
    </lineage>
</organism>
<keyword evidence="7" id="KW-0418">Kinase</keyword>
<evidence type="ECO:0000259" key="13">
    <source>
        <dbReference type="PROSITE" id="PS50885"/>
    </source>
</evidence>
<dbReference type="Pfam" id="PF00512">
    <property type="entry name" value="HisKA"/>
    <property type="match status" value="1"/>
</dbReference>
<dbReference type="SMART" id="SM00387">
    <property type="entry name" value="HATPase_c"/>
    <property type="match status" value="1"/>
</dbReference>
<protein>
    <recommendedName>
        <fullName evidence="3">histidine kinase</fullName>
        <ecNumber evidence="3">2.7.13.3</ecNumber>
    </recommendedName>
</protein>
<evidence type="ECO:0000313" key="15">
    <source>
        <dbReference type="Proteomes" id="UP001629246"/>
    </source>
</evidence>
<evidence type="ECO:0000313" key="14">
    <source>
        <dbReference type="EMBL" id="MFL9924033.1"/>
    </source>
</evidence>
<reference evidence="14 15" key="1">
    <citation type="journal article" date="2024" name="Chem. Sci.">
        <title>Discovery of megapolipeptins by genome mining of a Burkholderiales bacteria collection.</title>
        <authorList>
            <person name="Paulo B.S."/>
            <person name="Recchia M.J.J."/>
            <person name="Lee S."/>
            <person name="Fergusson C.H."/>
            <person name="Romanowski S.B."/>
            <person name="Hernandez A."/>
            <person name="Krull N."/>
            <person name="Liu D.Y."/>
            <person name="Cavanagh H."/>
            <person name="Bos A."/>
            <person name="Gray C.A."/>
            <person name="Murphy B.T."/>
            <person name="Linington R.G."/>
            <person name="Eustaquio A.S."/>
        </authorList>
    </citation>
    <scope>NUCLEOTIDE SEQUENCE [LARGE SCALE GENOMIC DNA]</scope>
    <source>
        <strain evidence="14 15">RL21-008-BIB-A</strain>
    </source>
</reference>
<keyword evidence="14" id="KW-0547">Nucleotide-binding</keyword>
<evidence type="ECO:0000256" key="2">
    <source>
        <dbReference type="ARBA" id="ARBA00004141"/>
    </source>
</evidence>
<dbReference type="SMART" id="SM00388">
    <property type="entry name" value="HisKA"/>
    <property type="match status" value="1"/>
</dbReference>
<comment type="caution">
    <text evidence="14">The sequence shown here is derived from an EMBL/GenBank/DDBJ whole genome shotgun (WGS) entry which is preliminary data.</text>
</comment>
<dbReference type="InterPro" id="IPR003594">
    <property type="entry name" value="HATPase_dom"/>
</dbReference>
<dbReference type="SUPFAM" id="SSF55874">
    <property type="entry name" value="ATPase domain of HSP90 chaperone/DNA topoisomerase II/histidine kinase"/>
    <property type="match status" value="1"/>
</dbReference>
<keyword evidence="10 11" id="KW-0472">Membrane</keyword>
<dbReference type="Gene3D" id="3.30.565.10">
    <property type="entry name" value="Histidine kinase-like ATPase, C-terminal domain"/>
    <property type="match status" value="1"/>
</dbReference>
<dbReference type="InterPro" id="IPR003661">
    <property type="entry name" value="HisK_dim/P_dom"/>
</dbReference>
<dbReference type="PANTHER" id="PTHR45436">
    <property type="entry name" value="SENSOR HISTIDINE KINASE YKOH"/>
    <property type="match status" value="1"/>
</dbReference>
<dbReference type="EMBL" id="JAQQFM010000003">
    <property type="protein sequence ID" value="MFL9924033.1"/>
    <property type="molecule type" value="Genomic_DNA"/>
</dbReference>
<proteinExistence type="predicted"/>
<evidence type="ECO:0000256" key="9">
    <source>
        <dbReference type="ARBA" id="ARBA00023012"/>
    </source>
</evidence>
<dbReference type="GO" id="GO:0005524">
    <property type="term" value="F:ATP binding"/>
    <property type="evidence" value="ECO:0007669"/>
    <property type="project" value="UniProtKB-KW"/>
</dbReference>
<feature type="domain" description="HAMP" evidence="13">
    <location>
        <begin position="175"/>
        <end position="227"/>
    </location>
</feature>
<evidence type="ECO:0000256" key="7">
    <source>
        <dbReference type="ARBA" id="ARBA00022777"/>
    </source>
</evidence>
<dbReference type="InterPro" id="IPR050428">
    <property type="entry name" value="TCS_sensor_his_kinase"/>
</dbReference>
<keyword evidence="4" id="KW-0597">Phosphoprotein</keyword>
<gene>
    <name evidence="14" type="ORF">PQR62_07150</name>
</gene>
<dbReference type="InterPro" id="IPR005467">
    <property type="entry name" value="His_kinase_dom"/>
</dbReference>
<sequence>MDGFKRKIGNSLQAQLSFWLSLVIVVTAIGGGFFSFRGAFNEAYEFQDDQLRQIAGLMEQQQPHTGLLITQVIEESADPESQVIVQVIGLDDKEITLKDEPLALPPDVQEGMHTMAGRRHTWRIFIRNLANSDRLIVTQRTDVRDEIASGNGWRTVGPFMVLMPLLLILVNVVIRYMLRPVTRLSAELDGRSESDLRTLDDVHVPREIRPFISSINSLLLRVGKSMDMQKRFVADAAHELRSPLTALSLQAENIRKIDLPPLAQERVRELRNGLYRMRSLLEQLLTMARSHETAAQRPPETISMEDMFKQILEDLMPMAEAKNLDIEVDSDPHAVFRGHLFDGVMVVKNLIDNAIRYTPPGGYVRLRASTRNGRLEIQVEDSGSGIPEVEMTRVFDPFYRILGSGESGSGLGLAIVKTILDRNRADIFLQNVKSDAGAVTGLRVTVLI</sequence>
<keyword evidence="8 11" id="KW-1133">Transmembrane helix</keyword>
<evidence type="ECO:0000259" key="12">
    <source>
        <dbReference type="PROSITE" id="PS50109"/>
    </source>
</evidence>
<dbReference type="PANTHER" id="PTHR45436:SF15">
    <property type="entry name" value="SENSOR HISTIDINE KINASE CUSS"/>
    <property type="match status" value="1"/>
</dbReference>
<comment type="subcellular location">
    <subcellularLocation>
        <location evidence="2">Membrane</location>
        <topology evidence="2">Multi-pass membrane protein</topology>
    </subcellularLocation>
</comment>
<evidence type="ECO:0000256" key="11">
    <source>
        <dbReference type="SAM" id="Phobius"/>
    </source>
</evidence>
<evidence type="ECO:0000256" key="4">
    <source>
        <dbReference type="ARBA" id="ARBA00022553"/>
    </source>
</evidence>
<dbReference type="InterPro" id="IPR036097">
    <property type="entry name" value="HisK_dim/P_sf"/>
</dbReference>
<dbReference type="SUPFAM" id="SSF47384">
    <property type="entry name" value="Homodimeric domain of signal transducing histidine kinase"/>
    <property type="match status" value="1"/>
</dbReference>
<evidence type="ECO:0000256" key="1">
    <source>
        <dbReference type="ARBA" id="ARBA00000085"/>
    </source>
</evidence>
<name>A0ABW9A575_9BURK</name>
<dbReference type="Gene3D" id="1.10.287.130">
    <property type="match status" value="1"/>
</dbReference>
<evidence type="ECO:0000256" key="8">
    <source>
        <dbReference type="ARBA" id="ARBA00022989"/>
    </source>
</evidence>
<dbReference type="EC" id="2.7.13.3" evidence="3"/>
<keyword evidence="15" id="KW-1185">Reference proteome</keyword>
<dbReference type="Proteomes" id="UP001629246">
    <property type="component" value="Unassembled WGS sequence"/>
</dbReference>
<dbReference type="RefSeq" id="WP_408156258.1">
    <property type="nucleotide sequence ID" value="NZ_JAQQFM010000003.1"/>
</dbReference>
<feature type="domain" description="Histidine kinase" evidence="12">
    <location>
        <begin position="235"/>
        <end position="448"/>
    </location>
</feature>
<accession>A0ABW9A575</accession>
<comment type="catalytic activity">
    <reaction evidence="1">
        <text>ATP + protein L-histidine = ADP + protein N-phospho-L-histidine.</text>
        <dbReference type="EC" id="2.7.13.3"/>
    </reaction>
</comment>
<keyword evidence="9" id="KW-0902">Two-component regulatory system</keyword>
<keyword evidence="6 11" id="KW-0812">Transmembrane</keyword>
<keyword evidence="5" id="KW-0808">Transferase</keyword>
<dbReference type="CDD" id="cd00082">
    <property type="entry name" value="HisKA"/>
    <property type="match status" value="1"/>
</dbReference>
<evidence type="ECO:0000256" key="3">
    <source>
        <dbReference type="ARBA" id="ARBA00012438"/>
    </source>
</evidence>
<dbReference type="InterPro" id="IPR003660">
    <property type="entry name" value="HAMP_dom"/>
</dbReference>
<evidence type="ECO:0000256" key="5">
    <source>
        <dbReference type="ARBA" id="ARBA00022679"/>
    </source>
</evidence>
<keyword evidence="14" id="KW-0067">ATP-binding</keyword>
<dbReference type="CDD" id="cd00075">
    <property type="entry name" value="HATPase"/>
    <property type="match status" value="1"/>
</dbReference>